<evidence type="ECO:0000256" key="6">
    <source>
        <dbReference type="ARBA" id="ARBA00022771"/>
    </source>
</evidence>
<dbReference type="RefSeq" id="XP_069207716.1">
    <property type="nucleotide sequence ID" value="XM_069355645.1"/>
</dbReference>
<evidence type="ECO:0000256" key="10">
    <source>
        <dbReference type="ARBA" id="ARBA00023002"/>
    </source>
</evidence>
<evidence type="ECO:0000256" key="4">
    <source>
        <dbReference type="ARBA" id="ARBA00013246"/>
    </source>
</evidence>
<dbReference type="InterPro" id="IPR041070">
    <property type="entry name" value="JHD"/>
</dbReference>
<protein>
    <recommendedName>
        <fullName evidence="4">[histone H3]-dimethyl-L-lysine(36) demethylase</fullName>
        <ecNumber evidence="4">1.14.11.27</ecNumber>
    </recommendedName>
    <alternativeName>
        <fullName evidence="15">[Histone-H3]-lysine-36 demethylase 1</fullName>
    </alternativeName>
</protein>
<keyword evidence="5" id="KW-0479">Metal-binding</keyword>
<evidence type="ECO:0000256" key="14">
    <source>
        <dbReference type="ARBA" id="ARBA00023242"/>
    </source>
</evidence>
<dbReference type="Pfam" id="PF17811">
    <property type="entry name" value="JHD"/>
    <property type="match status" value="1"/>
</dbReference>
<dbReference type="CDD" id="cd15517">
    <property type="entry name" value="PHD_TCF19_like"/>
    <property type="match status" value="1"/>
</dbReference>
<dbReference type="PANTHER" id="PTHR23123">
    <property type="entry name" value="PHD/F-BOX CONTAINING PROTEIN"/>
    <property type="match status" value="1"/>
</dbReference>
<feature type="compositionally biased region" description="Basic and acidic residues" evidence="17">
    <location>
        <begin position="1"/>
        <end position="10"/>
    </location>
</feature>
<keyword evidence="13" id="KW-0804">Transcription</keyword>
<feature type="domain" description="JmjC" evidence="18">
    <location>
        <begin position="379"/>
        <end position="521"/>
    </location>
</feature>
<dbReference type="Pfam" id="PF02373">
    <property type="entry name" value="JmjC"/>
    <property type="match status" value="1"/>
</dbReference>
<feature type="region of interest" description="Disordered" evidence="17">
    <location>
        <begin position="1"/>
        <end position="41"/>
    </location>
</feature>
<comment type="catalytic activity">
    <reaction evidence="16">
        <text>N(6),N(6)-dimethyl-L-lysyl(36)-[histone H3] + 2 2-oxoglutarate + 2 O2 = L-lysyl(36)-[histone H3] + 2 formaldehyde + 2 succinate + 2 CO2</text>
        <dbReference type="Rhea" id="RHEA:42032"/>
        <dbReference type="Rhea" id="RHEA-COMP:9785"/>
        <dbReference type="Rhea" id="RHEA-COMP:9787"/>
        <dbReference type="ChEBI" id="CHEBI:15379"/>
        <dbReference type="ChEBI" id="CHEBI:16526"/>
        <dbReference type="ChEBI" id="CHEBI:16810"/>
        <dbReference type="ChEBI" id="CHEBI:16842"/>
        <dbReference type="ChEBI" id="CHEBI:29969"/>
        <dbReference type="ChEBI" id="CHEBI:30031"/>
        <dbReference type="ChEBI" id="CHEBI:61976"/>
        <dbReference type="EC" id="1.14.11.27"/>
    </reaction>
</comment>
<keyword evidence="8" id="KW-0156">Chromatin regulator</keyword>
<dbReference type="SMART" id="SM00249">
    <property type="entry name" value="PHD"/>
    <property type="match status" value="1"/>
</dbReference>
<evidence type="ECO:0000256" key="5">
    <source>
        <dbReference type="ARBA" id="ARBA00022723"/>
    </source>
</evidence>
<evidence type="ECO:0000313" key="20">
    <source>
        <dbReference type="Proteomes" id="UP001565368"/>
    </source>
</evidence>
<dbReference type="GO" id="GO:0140680">
    <property type="term" value="F:histone H3K36me/H3K36me2 demethylase activity"/>
    <property type="evidence" value="ECO:0007669"/>
    <property type="project" value="UniProtKB-EC"/>
</dbReference>
<name>A0ABR3PZG8_9TREE</name>
<evidence type="ECO:0000256" key="17">
    <source>
        <dbReference type="SAM" id="MobiDB-lite"/>
    </source>
</evidence>
<dbReference type="EMBL" id="JBBXJM010000005">
    <property type="protein sequence ID" value="KAL1407772.1"/>
    <property type="molecule type" value="Genomic_DNA"/>
</dbReference>
<evidence type="ECO:0000259" key="18">
    <source>
        <dbReference type="PROSITE" id="PS51184"/>
    </source>
</evidence>
<dbReference type="GeneID" id="95988249"/>
<keyword evidence="10 19" id="KW-0560">Oxidoreductase</keyword>
<feature type="compositionally biased region" description="Low complexity" evidence="17">
    <location>
        <begin position="661"/>
        <end position="676"/>
    </location>
</feature>
<evidence type="ECO:0000313" key="19">
    <source>
        <dbReference type="EMBL" id="KAL1407772.1"/>
    </source>
</evidence>
<organism evidence="19 20">
    <name type="scientific">Vanrija albida</name>
    <dbReference type="NCBI Taxonomy" id="181172"/>
    <lineage>
        <taxon>Eukaryota</taxon>
        <taxon>Fungi</taxon>
        <taxon>Dikarya</taxon>
        <taxon>Basidiomycota</taxon>
        <taxon>Agaricomycotina</taxon>
        <taxon>Tremellomycetes</taxon>
        <taxon>Trichosporonales</taxon>
        <taxon>Trichosporonaceae</taxon>
        <taxon>Vanrija</taxon>
    </lineage>
</organism>
<dbReference type="InterPro" id="IPR013083">
    <property type="entry name" value="Znf_RING/FYVE/PHD"/>
</dbReference>
<evidence type="ECO:0000256" key="3">
    <source>
        <dbReference type="ARBA" id="ARBA00008037"/>
    </source>
</evidence>
<keyword evidence="20" id="KW-1185">Reference proteome</keyword>
<reference evidence="19 20" key="1">
    <citation type="submission" date="2023-08" db="EMBL/GenBank/DDBJ databases">
        <title>Annotated Genome Sequence of Vanrija albida AlHP1.</title>
        <authorList>
            <person name="Herzog R."/>
        </authorList>
    </citation>
    <scope>NUCLEOTIDE SEQUENCE [LARGE SCALE GENOMIC DNA]</scope>
    <source>
        <strain evidence="19 20">AlHP1</strain>
    </source>
</reference>
<dbReference type="InterPro" id="IPR003347">
    <property type="entry name" value="JmjC_dom"/>
</dbReference>
<keyword evidence="7" id="KW-0862">Zinc</keyword>
<dbReference type="SUPFAM" id="SSF51197">
    <property type="entry name" value="Clavaminate synthase-like"/>
    <property type="match status" value="1"/>
</dbReference>
<feature type="compositionally biased region" description="Polar residues" evidence="17">
    <location>
        <begin position="18"/>
        <end position="41"/>
    </location>
</feature>
<dbReference type="InterPro" id="IPR019786">
    <property type="entry name" value="Zinc_finger_PHD-type_CS"/>
</dbReference>
<dbReference type="Gene3D" id="3.30.40.10">
    <property type="entry name" value="Zinc/RING finger domain, C3HC4 (zinc finger)"/>
    <property type="match status" value="1"/>
</dbReference>
<evidence type="ECO:0000256" key="1">
    <source>
        <dbReference type="ARBA" id="ARBA00001954"/>
    </source>
</evidence>
<feature type="region of interest" description="Disordered" evidence="17">
    <location>
        <begin position="372"/>
        <end position="394"/>
    </location>
</feature>
<dbReference type="EC" id="1.14.11.27" evidence="4"/>
<evidence type="ECO:0000256" key="15">
    <source>
        <dbReference type="ARBA" id="ARBA00031083"/>
    </source>
</evidence>
<dbReference type="InterPro" id="IPR001965">
    <property type="entry name" value="Znf_PHD"/>
</dbReference>
<sequence length="782" mass="87672">MARAKGKEEPETCALCPSSGQPAFSAAPSTSDNNNNASPDQSPDLQWIACGKCKKWYHSVCVLQSSEEWAATVPQELRDQAEASTLGAWFDWPAPVNKWYCLDCIAFSTSPSNPKPPRQPLAATLKKPRKRASGSAASPTRKRPRASSTEAAPEPVGTGVDAPRPKRKAALDRPDYWNMHNHIATPTKNWLDLIKDPKKYGRVIKPDNFPRVPGALLRREWVDSGASPSNADTSDPTSFPPTLFYGPTREPLVVTQAEGGLTSMGGMVPDPSLTVDDVARLVGPDKLVDVIDVATQHSSQWTLAKWAAYLKAKADPSAAGPSKVYNIISLEISGSELAQLVRPPMLVADVDWVENYWHFPGGKEATMRAAAKKVEDEVETNGDAEEGKPRPRPKNDWPKVQLYCLMGMKDSWTDWHVDFAASSVYYNVHTGSKVFFFIRPTEANLAAYAQWSGSHELQSNTWLPDMCDEVRKVTLTAGDTMIIPAGYIHAVFTPMDSIVFGGNFVHSYDIPTQLRMRQIEIDTKVPQRFRFPFFEKLCWYVAEKHVSDLRALRTYRPGSKPPAVTRPVDRVLRGLVVLARFLIEQVRTMENPNTDDKQRRLIWNRIPNEVQDAGGLAHELLWRVEQELPDSWEDEEEVKVEEKGSKGRKKKALGASNGSKQSSQPREQSQQPREPSLQLREKSLQLLDKPASSRTWRFSPSPWEQEDNPIVQDRTTIMLARPGGSELEEAEQVEAVYRQRRRRTHTEDGELVLEEQDLVFTERRTIWIDAPVKAEVNGHGDA</sequence>
<keyword evidence="11" id="KW-0408">Iron</keyword>
<evidence type="ECO:0000256" key="12">
    <source>
        <dbReference type="ARBA" id="ARBA00023015"/>
    </source>
</evidence>
<dbReference type="PROSITE" id="PS01359">
    <property type="entry name" value="ZF_PHD_1"/>
    <property type="match status" value="1"/>
</dbReference>
<accession>A0ABR3PZG8</accession>
<feature type="region of interest" description="Disordered" evidence="17">
    <location>
        <begin position="111"/>
        <end position="166"/>
    </location>
</feature>
<keyword evidence="9" id="KW-0223">Dioxygenase</keyword>
<keyword evidence="14" id="KW-0539">Nucleus</keyword>
<dbReference type="Gene3D" id="2.60.120.650">
    <property type="entry name" value="Cupin"/>
    <property type="match status" value="1"/>
</dbReference>
<evidence type="ECO:0000256" key="11">
    <source>
        <dbReference type="ARBA" id="ARBA00023004"/>
    </source>
</evidence>
<evidence type="ECO:0000256" key="8">
    <source>
        <dbReference type="ARBA" id="ARBA00022853"/>
    </source>
</evidence>
<dbReference type="InterPro" id="IPR050690">
    <property type="entry name" value="JHDM1_Histone_Demethylase"/>
</dbReference>
<comment type="subcellular location">
    <subcellularLocation>
        <location evidence="2">Nucleus</location>
    </subcellularLocation>
</comment>
<evidence type="ECO:0000256" key="16">
    <source>
        <dbReference type="ARBA" id="ARBA00047915"/>
    </source>
</evidence>
<comment type="similarity">
    <text evidence="3">Belongs to the JHDM1 histone demethylase family.</text>
</comment>
<feature type="region of interest" description="Disordered" evidence="17">
    <location>
        <begin position="633"/>
        <end position="707"/>
    </location>
</feature>
<proteinExistence type="inferred from homology"/>
<dbReference type="SMART" id="SM00558">
    <property type="entry name" value="JmjC"/>
    <property type="match status" value="1"/>
</dbReference>
<gene>
    <name evidence="19" type="primary">JHD1</name>
    <name evidence="19" type="ORF">Q8F55_007206</name>
</gene>
<dbReference type="PROSITE" id="PS51184">
    <property type="entry name" value="JMJC"/>
    <property type="match status" value="1"/>
</dbReference>
<comment type="cofactor">
    <cofactor evidence="1">
        <name>Fe(2+)</name>
        <dbReference type="ChEBI" id="CHEBI:29033"/>
    </cofactor>
</comment>
<evidence type="ECO:0000256" key="9">
    <source>
        <dbReference type="ARBA" id="ARBA00022964"/>
    </source>
</evidence>
<evidence type="ECO:0000256" key="13">
    <source>
        <dbReference type="ARBA" id="ARBA00023163"/>
    </source>
</evidence>
<keyword evidence="12" id="KW-0805">Transcription regulation</keyword>
<keyword evidence="6" id="KW-0863">Zinc-finger</keyword>
<comment type="caution">
    <text evidence="19">The sequence shown here is derived from an EMBL/GenBank/DDBJ whole genome shotgun (WGS) entry which is preliminary data.</text>
</comment>
<evidence type="ECO:0000256" key="2">
    <source>
        <dbReference type="ARBA" id="ARBA00004123"/>
    </source>
</evidence>
<evidence type="ECO:0000256" key="7">
    <source>
        <dbReference type="ARBA" id="ARBA00022833"/>
    </source>
</evidence>
<dbReference type="Proteomes" id="UP001565368">
    <property type="component" value="Unassembled WGS sequence"/>
</dbReference>
<feature type="compositionally biased region" description="Basic and acidic residues" evidence="17">
    <location>
        <begin position="385"/>
        <end position="394"/>
    </location>
</feature>